<accession>A0ABP7PLJ3</accession>
<evidence type="ECO:0000313" key="3">
    <source>
        <dbReference type="Proteomes" id="UP001500742"/>
    </source>
</evidence>
<reference evidence="3" key="1">
    <citation type="journal article" date="2019" name="Int. J. Syst. Evol. Microbiol.">
        <title>The Global Catalogue of Microorganisms (GCM) 10K type strain sequencing project: providing services to taxonomists for standard genome sequencing and annotation.</title>
        <authorList>
            <consortium name="The Broad Institute Genomics Platform"/>
            <consortium name="The Broad Institute Genome Sequencing Center for Infectious Disease"/>
            <person name="Wu L."/>
            <person name="Ma J."/>
        </authorList>
    </citation>
    <scope>NUCLEOTIDE SEQUENCE [LARGE SCALE GENOMIC DNA]</scope>
    <source>
        <strain evidence="3">JCM 16601</strain>
    </source>
</reference>
<evidence type="ECO:0000313" key="2">
    <source>
        <dbReference type="EMBL" id="GAA3967441.1"/>
    </source>
</evidence>
<evidence type="ECO:0000259" key="1">
    <source>
        <dbReference type="Pfam" id="PF18899"/>
    </source>
</evidence>
<dbReference type="InterPro" id="IPR043714">
    <property type="entry name" value="DUF5655"/>
</dbReference>
<dbReference type="Gene3D" id="3.40.1350.10">
    <property type="match status" value="1"/>
</dbReference>
<comment type="caution">
    <text evidence="2">The sequence shown here is derived from an EMBL/GenBank/DDBJ whole genome shotgun (WGS) entry which is preliminary data.</text>
</comment>
<name>A0ABP7PLJ3_9SPHI</name>
<organism evidence="2 3">
    <name type="scientific">Mucilaginibacter dorajii</name>
    <dbReference type="NCBI Taxonomy" id="692994"/>
    <lineage>
        <taxon>Bacteria</taxon>
        <taxon>Pseudomonadati</taxon>
        <taxon>Bacteroidota</taxon>
        <taxon>Sphingobacteriia</taxon>
        <taxon>Sphingobacteriales</taxon>
        <taxon>Sphingobacteriaceae</taxon>
        <taxon>Mucilaginibacter</taxon>
    </lineage>
</organism>
<dbReference type="RefSeq" id="WP_259089088.1">
    <property type="nucleotide sequence ID" value="NZ_BAAAZC010000009.1"/>
</dbReference>
<proteinExistence type="predicted"/>
<feature type="domain" description="DUF5655" evidence="1">
    <location>
        <begin position="207"/>
        <end position="313"/>
    </location>
</feature>
<protein>
    <submittedName>
        <fullName evidence="2">DUF5655 domain-containing protein</fullName>
    </submittedName>
</protein>
<gene>
    <name evidence="2" type="ORF">GCM10022210_15240</name>
</gene>
<sequence length="316" mass="36810">MPVYSNTSGKLKKLNLLPLDKEKALQKLVEENLLEVLDMRFLVSEYPTTHGGRIDTLAIDSDGAPVIIEYKRSRNDNVINQALSYLKWLKAQKVEFFERLVMKKLGAENLPKIDWNNPRIVCIAESYSKFDIDTLEVIPLRLELYKFHYYENDLFVLDKVNGEDEKLGAAQNFASEKVIIKTKEQIIPAHSKAIDADTEIILKSNLENQLKKGQQFVQDLYRQLESKIFELDENIYRKNNPQNIGFRISKAFAEVHIRKDHILIYLRPVVYDDPDNKVFKVPDTHGWALSRGVRIKNEEELHYIMPLIEMSYNDIL</sequence>
<dbReference type="Pfam" id="PF18899">
    <property type="entry name" value="DUF5655"/>
    <property type="match status" value="1"/>
</dbReference>
<dbReference type="InterPro" id="IPR011856">
    <property type="entry name" value="tRNA_endonuc-like_dom_sf"/>
</dbReference>
<dbReference type="Proteomes" id="UP001500742">
    <property type="component" value="Unassembled WGS sequence"/>
</dbReference>
<dbReference type="EMBL" id="BAAAZC010000009">
    <property type="protein sequence ID" value="GAA3967441.1"/>
    <property type="molecule type" value="Genomic_DNA"/>
</dbReference>
<keyword evidence="3" id="KW-1185">Reference proteome</keyword>